<dbReference type="GO" id="GO:0008168">
    <property type="term" value="F:methyltransferase activity"/>
    <property type="evidence" value="ECO:0007669"/>
    <property type="project" value="UniProtKB-KW"/>
</dbReference>
<name>A0ABD4X613_9RHOB</name>
<keyword evidence="2" id="KW-0808">Transferase</keyword>
<gene>
    <name evidence="2" type="ORF">PXK24_04415</name>
</gene>
<dbReference type="RefSeq" id="WP_243411460.1">
    <property type="nucleotide sequence ID" value="NZ_JARCIZ010000021.1"/>
</dbReference>
<dbReference type="InterPro" id="IPR052514">
    <property type="entry name" value="SAM-dependent_MTase"/>
</dbReference>
<dbReference type="PANTHER" id="PTHR34203:SF15">
    <property type="entry name" value="SLL1173 PROTEIN"/>
    <property type="match status" value="1"/>
</dbReference>
<evidence type="ECO:0000313" key="2">
    <source>
        <dbReference type="EMBL" id="MDE4164923.1"/>
    </source>
</evidence>
<dbReference type="PANTHER" id="PTHR34203">
    <property type="entry name" value="METHYLTRANSFERASE, FKBM FAMILY PROTEIN"/>
    <property type="match status" value="1"/>
</dbReference>
<dbReference type="Pfam" id="PF05050">
    <property type="entry name" value="Methyltransf_21"/>
    <property type="match status" value="1"/>
</dbReference>
<evidence type="ECO:0000259" key="1">
    <source>
        <dbReference type="Pfam" id="PF05050"/>
    </source>
</evidence>
<sequence>MGETAMIAEAWIRARKALYRMRGHYAGQLNGVPFRLDPYHSKFWRKAAAGKWEPETFQVLDAHLGKDHDYLDIGAWIGPTVLYGAHKARRVMCFEPDPVAFRHLAWNLELNAIDNVSAFSVAISQGFGLARMASFGGEAGDSMSSLLNDGDHGSDVMTIGWQDFAAKADLSRVSLVKLDIEGAEFDVLPQMIPWLKEQRPALYLSTHAPFLPEETRKARMAELADLLSFYGECHPDNGAQAGFEALTTTRALTQFPTFLFK</sequence>
<reference evidence="2 3" key="1">
    <citation type="submission" date="2023-02" db="EMBL/GenBank/DDBJ databases">
        <title>Population genomics of bacteria associated with diatom.</title>
        <authorList>
            <person name="Xie J."/>
            <person name="Wang H."/>
        </authorList>
    </citation>
    <scope>NUCLEOTIDE SEQUENCE [LARGE SCALE GENOMIC DNA]</scope>
    <source>
        <strain evidence="2 3">PT47_8</strain>
    </source>
</reference>
<proteinExistence type="predicted"/>
<dbReference type="NCBIfam" id="TIGR01444">
    <property type="entry name" value="fkbM_fam"/>
    <property type="match status" value="1"/>
</dbReference>
<comment type="caution">
    <text evidence="2">The sequence shown here is derived from an EMBL/GenBank/DDBJ whole genome shotgun (WGS) entry which is preliminary data.</text>
</comment>
<dbReference type="SUPFAM" id="SSF53335">
    <property type="entry name" value="S-adenosyl-L-methionine-dependent methyltransferases"/>
    <property type="match status" value="1"/>
</dbReference>
<feature type="domain" description="Methyltransferase FkbM" evidence="1">
    <location>
        <begin position="72"/>
        <end position="207"/>
    </location>
</feature>
<dbReference type="EMBL" id="JARCJK010000001">
    <property type="protein sequence ID" value="MDE4164923.1"/>
    <property type="molecule type" value="Genomic_DNA"/>
</dbReference>
<dbReference type="AlphaFoldDB" id="A0ABD4X613"/>
<evidence type="ECO:0000313" key="3">
    <source>
        <dbReference type="Proteomes" id="UP001218364"/>
    </source>
</evidence>
<keyword evidence="2" id="KW-0489">Methyltransferase</keyword>
<accession>A0ABD4X613</accession>
<dbReference type="Proteomes" id="UP001218364">
    <property type="component" value="Unassembled WGS sequence"/>
</dbReference>
<dbReference type="InterPro" id="IPR029063">
    <property type="entry name" value="SAM-dependent_MTases_sf"/>
</dbReference>
<protein>
    <submittedName>
        <fullName evidence="2">FkbM family methyltransferase</fullName>
    </submittedName>
</protein>
<dbReference type="Gene3D" id="3.40.50.150">
    <property type="entry name" value="Vaccinia Virus protein VP39"/>
    <property type="match status" value="1"/>
</dbReference>
<dbReference type="GO" id="GO:0032259">
    <property type="term" value="P:methylation"/>
    <property type="evidence" value="ECO:0007669"/>
    <property type="project" value="UniProtKB-KW"/>
</dbReference>
<dbReference type="InterPro" id="IPR006342">
    <property type="entry name" value="FkbM_mtfrase"/>
</dbReference>
<organism evidence="2 3">
    <name type="scientific">Phaeobacter gallaeciensis</name>
    <dbReference type="NCBI Taxonomy" id="60890"/>
    <lineage>
        <taxon>Bacteria</taxon>
        <taxon>Pseudomonadati</taxon>
        <taxon>Pseudomonadota</taxon>
        <taxon>Alphaproteobacteria</taxon>
        <taxon>Rhodobacterales</taxon>
        <taxon>Roseobacteraceae</taxon>
        <taxon>Phaeobacter</taxon>
    </lineage>
</organism>